<dbReference type="AlphaFoldDB" id="A0A4R6IHC8"/>
<feature type="transmembrane region" description="Helical" evidence="1">
    <location>
        <begin position="5"/>
        <end position="22"/>
    </location>
</feature>
<evidence type="ECO:0000256" key="1">
    <source>
        <dbReference type="SAM" id="Phobius"/>
    </source>
</evidence>
<keyword evidence="1" id="KW-0472">Membrane</keyword>
<accession>A0A4R6IHC8</accession>
<reference evidence="2 3" key="1">
    <citation type="submission" date="2019-03" db="EMBL/GenBank/DDBJ databases">
        <title>Genomic Encyclopedia of Archaeal and Bacterial Type Strains, Phase II (KMG-II): from individual species to whole genera.</title>
        <authorList>
            <person name="Goeker M."/>
        </authorList>
    </citation>
    <scope>NUCLEOTIDE SEQUENCE [LARGE SCALE GENOMIC DNA]</scope>
    <source>
        <strain evidence="2 3">DSM 19034</strain>
    </source>
</reference>
<organism evidence="2 3">
    <name type="scientific">Pedobacter duraquae</name>
    <dbReference type="NCBI Taxonomy" id="425511"/>
    <lineage>
        <taxon>Bacteria</taxon>
        <taxon>Pseudomonadati</taxon>
        <taxon>Bacteroidota</taxon>
        <taxon>Sphingobacteriia</taxon>
        <taxon>Sphingobacteriales</taxon>
        <taxon>Sphingobacteriaceae</taxon>
        <taxon>Pedobacter</taxon>
    </lineage>
</organism>
<comment type="caution">
    <text evidence="2">The sequence shown here is derived from an EMBL/GenBank/DDBJ whole genome shotgun (WGS) entry which is preliminary data.</text>
</comment>
<name>A0A4R6IHC8_9SPHI</name>
<dbReference type="Proteomes" id="UP000295499">
    <property type="component" value="Unassembled WGS sequence"/>
</dbReference>
<feature type="transmembrane region" description="Helical" evidence="1">
    <location>
        <begin position="119"/>
        <end position="137"/>
    </location>
</feature>
<feature type="transmembrane region" description="Helical" evidence="1">
    <location>
        <begin position="42"/>
        <end position="66"/>
    </location>
</feature>
<evidence type="ECO:0000313" key="3">
    <source>
        <dbReference type="Proteomes" id="UP000295499"/>
    </source>
</evidence>
<proteinExistence type="predicted"/>
<feature type="transmembrane region" description="Helical" evidence="1">
    <location>
        <begin position="87"/>
        <end position="107"/>
    </location>
</feature>
<sequence length="147" mass="17627">MKRRIIVNIILSFILFPILFSIKDYYLIEILHDQTYFYGTFWEYVGATLLSRFIAGPIIWLLFVMLPYNLIITKKAKKSSLKFYQKVLFFELILTLLWCLIGTFINLWANPYWKNLEMLLYFFPLSILFAGLVHLFVDRKEARHPSE</sequence>
<gene>
    <name evidence="2" type="ORF">CLV32_2402</name>
</gene>
<protein>
    <submittedName>
        <fullName evidence="2">Uncharacterized protein</fullName>
    </submittedName>
</protein>
<keyword evidence="1" id="KW-0812">Transmembrane</keyword>
<keyword evidence="1" id="KW-1133">Transmembrane helix</keyword>
<evidence type="ECO:0000313" key="2">
    <source>
        <dbReference type="EMBL" id="TDO21298.1"/>
    </source>
</evidence>
<dbReference type="RefSeq" id="WP_133555691.1">
    <property type="nucleotide sequence ID" value="NZ_SNWM01000003.1"/>
</dbReference>
<keyword evidence="3" id="KW-1185">Reference proteome</keyword>
<dbReference type="OrthoDB" id="805675at2"/>
<dbReference type="EMBL" id="SNWM01000003">
    <property type="protein sequence ID" value="TDO21298.1"/>
    <property type="molecule type" value="Genomic_DNA"/>
</dbReference>